<sequence>MKSFRKLLYTVLAIIAFVFLSIYGYLLYSKPDYEGEVAMHNISGETSVYFDTYGVPHIYAANQKDAMEALGYVHAQDRLWQMELLRRIAPGRLSEIFGTRALKNDKFFIGLGIDENSEKAISELDKNGEPYKMAMAYLDGINQYLEEGKTPVEFSLLGIKKEKFTLKDVFNTYGYMAFSFAMAQKTDPLMTDIRNQFGDEYLKDLGIDYSHNPTRLKISRGEEQQYLEISKSITALLENSPVPPFIGSNSWVISPKKTKTGKVLFCNDPHIEYSQPGTWYEAHISCPDYEMYGYYLSGTPFPLLAHNRKYAYGLTMFENDDADLFQEENNPNNPNQYKTAAGFATYTSRTKTIRVKDSTAVVLTVKETGHGPIINDLIADFKTKQPVAFSWIYTQQPNKILNAVYGLSHAKSIPEFQKSVSYIVAPGLNIMYGDAQNNVAWFTSGKLYKLQKGVNANLILNGSNGVDDQKEFLPYSKNPATINPAWNYVYSSNNMPENIDGYNYPGYYLPEDRARRISNLLDAKNDWDKESVSKMMTDNTSPVVTEIVKVLMANTESGKLNAQEKEALSVLKSWNGSHDITGVAPTIYNKWIYFYLKNTFQDEMGEVSFRQFLKTHIMKQSIAFQTQNESSVWWDNITTKSKKETRKDILTQSLKEAVASLNTQLGSDVSSWTWNRVHKLEFKHPLGSVALLKPFFNVGIFDIAGTNEVINNTMFEYSDEKEYVVKAGPSTRRIVDFSDIENSWSILPSGQSGNPMSEHYSDQAEMYVAGKFRKMMLNKEEIVKTGTKLVFIPKK</sequence>
<dbReference type="Gene3D" id="2.30.120.10">
    <property type="match status" value="1"/>
</dbReference>
<dbReference type="InterPro" id="IPR014395">
    <property type="entry name" value="Pen/GL7ACA/AHL_acylase"/>
</dbReference>
<organism evidence="7 8">
    <name type="scientific">Flavobacterium humi</name>
    <dbReference type="NCBI Taxonomy" id="2562683"/>
    <lineage>
        <taxon>Bacteria</taxon>
        <taxon>Pseudomonadati</taxon>
        <taxon>Bacteroidota</taxon>
        <taxon>Flavobacteriia</taxon>
        <taxon>Flavobacteriales</taxon>
        <taxon>Flavobacteriaceae</taxon>
        <taxon>Flavobacterium</taxon>
    </lineage>
</organism>
<dbReference type="OrthoDB" id="9759796at2"/>
<reference evidence="7 8" key="1">
    <citation type="submission" date="2019-04" db="EMBL/GenBank/DDBJ databases">
        <title>Flavobacterium sp. strain DS2-A Genome sequencing and assembly.</title>
        <authorList>
            <person name="Kim I."/>
        </authorList>
    </citation>
    <scope>NUCLEOTIDE SEQUENCE [LARGE SCALE GENOMIC DNA]</scope>
    <source>
        <strain evidence="7 8">DS2-A</strain>
    </source>
</reference>
<dbReference type="PIRSF" id="PIRSF001227">
    <property type="entry name" value="Pen_acylase"/>
    <property type="match status" value="1"/>
</dbReference>
<dbReference type="GO" id="GO:0046872">
    <property type="term" value="F:metal ion binding"/>
    <property type="evidence" value="ECO:0007669"/>
    <property type="project" value="UniProtKB-KW"/>
</dbReference>
<keyword evidence="8" id="KW-1185">Reference proteome</keyword>
<evidence type="ECO:0000313" key="7">
    <source>
        <dbReference type="EMBL" id="TGD57413.1"/>
    </source>
</evidence>
<evidence type="ECO:0000313" key="8">
    <source>
        <dbReference type="Proteomes" id="UP000297407"/>
    </source>
</evidence>
<feature type="binding site" evidence="5">
    <location>
        <position position="323"/>
    </location>
    <ligand>
        <name>Ca(2+)</name>
        <dbReference type="ChEBI" id="CHEBI:29108"/>
    </ligand>
</feature>
<feature type="transmembrane region" description="Helical" evidence="6">
    <location>
        <begin position="7"/>
        <end position="28"/>
    </location>
</feature>
<dbReference type="PANTHER" id="PTHR34218">
    <property type="entry name" value="PEPTIDASE S45 PENICILLIN AMIDASE"/>
    <property type="match status" value="1"/>
</dbReference>
<dbReference type="InterPro" id="IPR023343">
    <property type="entry name" value="Penicillin_amidase_dom1"/>
</dbReference>
<feature type="binding site" evidence="5">
    <location>
        <position position="320"/>
    </location>
    <ligand>
        <name>Ca(2+)</name>
        <dbReference type="ChEBI" id="CHEBI:29108"/>
    </ligand>
</feature>
<dbReference type="PANTHER" id="PTHR34218:SF5">
    <property type="entry name" value="PENICILLIN ACYLASE FAMILY PROTEIN"/>
    <property type="match status" value="1"/>
</dbReference>
<dbReference type="InterPro" id="IPR002692">
    <property type="entry name" value="S45"/>
</dbReference>
<keyword evidence="3" id="KW-0865">Zymogen</keyword>
<dbReference type="SUPFAM" id="SSF56235">
    <property type="entry name" value="N-terminal nucleophile aminohydrolases (Ntn hydrolases)"/>
    <property type="match status" value="1"/>
</dbReference>
<dbReference type="GO" id="GO:0017000">
    <property type="term" value="P:antibiotic biosynthetic process"/>
    <property type="evidence" value="ECO:0007669"/>
    <property type="project" value="InterPro"/>
</dbReference>
<dbReference type="InterPro" id="IPR029055">
    <property type="entry name" value="Ntn_hydrolases_N"/>
</dbReference>
<dbReference type="Proteomes" id="UP000297407">
    <property type="component" value="Unassembled WGS sequence"/>
</dbReference>
<feature type="active site" description="Nucleophile" evidence="4">
    <location>
        <position position="248"/>
    </location>
</feature>
<gene>
    <name evidence="7" type="ORF">E4635_12405</name>
</gene>
<comment type="similarity">
    <text evidence="1">Belongs to the peptidase S45 family.</text>
</comment>
<comment type="cofactor">
    <cofactor evidence="5">
        <name>Ca(2+)</name>
        <dbReference type="ChEBI" id="CHEBI:29108"/>
    </cofactor>
    <text evidence="5">Binds 1 Ca(2+) ion per dimer.</text>
</comment>
<evidence type="ECO:0000256" key="1">
    <source>
        <dbReference type="ARBA" id="ARBA00006586"/>
    </source>
</evidence>
<dbReference type="Gene3D" id="3.60.20.10">
    <property type="entry name" value="Glutamine Phosphoribosylpyrophosphate, subunit 1, domain 1"/>
    <property type="match status" value="1"/>
</dbReference>
<dbReference type="GO" id="GO:0016811">
    <property type="term" value="F:hydrolase activity, acting on carbon-nitrogen (but not peptide) bonds, in linear amides"/>
    <property type="evidence" value="ECO:0007669"/>
    <property type="project" value="InterPro"/>
</dbReference>
<keyword evidence="6" id="KW-1133">Transmembrane helix</keyword>
<accession>A0A4Z0L621</accession>
<keyword evidence="5" id="KW-0479">Metal-binding</keyword>
<comment type="caution">
    <text evidence="7">The sequence shown here is derived from an EMBL/GenBank/DDBJ whole genome shotgun (WGS) entry which is preliminary data.</text>
</comment>
<protein>
    <submittedName>
        <fullName evidence="7">Penicillin acylase family protein</fullName>
    </submittedName>
</protein>
<dbReference type="InterPro" id="IPR043146">
    <property type="entry name" value="Penicillin_amidase_N_B-knob"/>
</dbReference>
<evidence type="ECO:0000256" key="4">
    <source>
        <dbReference type="PIRSR" id="PIRSR001227-1"/>
    </source>
</evidence>
<dbReference type="CDD" id="cd03747">
    <property type="entry name" value="Ntn_PGA_like"/>
    <property type="match status" value="1"/>
</dbReference>
<dbReference type="EMBL" id="SRLH01000006">
    <property type="protein sequence ID" value="TGD57413.1"/>
    <property type="molecule type" value="Genomic_DNA"/>
</dbReference>
<evidence type="ECO:0000256" key="6">
    <source>
        <dbReference type="SAM" id="Phobius"/>
    </source>
</evidence>
<name>A0A4Z0L621_9FLAO</name>
<keyword evidence="6" id="KW-0472">Membrane</keyword>
<evidence type="ECO:0000256" key="3">
    <source>
        <dbReference type="ARBA" id="ARBA00023145"/>
    </source>
</evidence>
<evidence type="ECO:0000256" key="5">
    <source>
        <dbReference type="PIRSR" id="PIRSR001227-2"/>
    </source>
</evidence>
<dbReference type="Gene3D" id="1.10.1400.10">
    <property type="match status" value="1"/>
</dbReference>
<dbReference type="AlphaFoldDB" id="A0A4Z0L621"/>
<dbReference type="InterPro" id="IPR043147">
    <property type="entry name" value="Penicillin_amidase_A-knob"/>
</dbReference>
<keyword evidence="6" id="KW-0812">Transmembrane</keyword>
<evidence type="ECO:0000256" key="2">
    <source>
        <dbReference type="ARBA" id="ARBA00022801"/>
    </source>
</evidence>
<dbReference type="RefSeq" id="WP_135527018.1">
    <property type="nucleotide sequence ID" value="NZ_SRLH01000006.1"/>
</dbReference>
<keyword evidence="5" id="KW-0106">Calcium</keyword>
<proteinExistence type="inferred from homology"/>
<dbReference type="Pfam" id="PF01804">
    <property type="entry name" value="Penicil_amidase"/>
    <property type="match status" value="1"/>
</dbReference>
<keyword evidence="2" id="KW-0378">Hydrolase</keyword>
<dbReference type="Gene3D" id="1.10.439.10">
    <property type="entry name" value="Penicillin Amidohydrolase, domain 1"/>
    <property type="match status" value="1"/>
</dbReference>